<evidence type="ECO:0000256" key="1">
    <source>
        <dbReference type="ARBA" id="ARBA00022729"/>
    </source>
</evidence>
<dbReference type="InterPro" id="IPR001254">
    <property type="entry name" value="Trypsin_dom"/>
</dbReference>
<dbReference type="InterPro" id="IPR018114">
    <property type="entry name" value="TRYPSIN_HIS"/>
</dbReference>
<dbReference type="PROSITE" id="PS00134">
    <property type="entry name" value="TRYPSIN_HIS"/>
    <property type="match status" value="1"/>
</dbReference>
<feature type="domain" description="Peptidase S1" evidence="3">
    <location>
        <begin position="17"/>
        <end position="215"/>
    </location>
</feature>
<evidence type="ECO:0000256" key="2">
    <source>
        <dbReference type="SAM" id="SignalP"/>
    </source>
</evidence>
<accession>A0A0W7WLN0</accession>
<sequence length="218" mass="22897">MRGRSRRMRGLALALAMLGGMAGAQEAVGKFNIAGFRTLESCTATLVAPQLVLTAAHCVVAPQDGYLKPVGDMVFVAAWDGAGHGGASRVDGVDVHPEAFTEGRFDLRHDIALVTLSDALSTPPMRVGSGSVAGPLTLMGYRRSRPHRLSVTPYCSGRTETGLWRIACRVEKGQSGGPVVTGTDGAARVVAVIVAIREDEALAVPLDPWVRARIAAAR</sequence>
<keyword evidence="1 2" id="KW-0732">Signal</keyword>
<dbReference type="PROSITE" id="PS50240">
    <property type="entry name" value="TRYPSIN_DOM"/>
    <property type="match status" value="1"/>
</dbReference>
<dbReference type="InterPro" id="IPR043504">
    <property type="entry name" value="Peptidase_S1_PA_chymotrypsin"/>
</dbReference>
<dbReference type="GO" id="GO:0004252">
    <property type="term" value="F:serine-type endopeptidase activity"/>
    <property type="evidence" value="ECO:0007669"/>
    <property type="project" value="InterPro"/>
</dbReference>
<evidence type="ECO:0000259" key="3">
    <source>
        <dbReference type="PROSITE" id="PS50240"/>
    </source>
</evidence>
<dbReference type="PANTHER" id="PTHR15462:SF8">
    <property type="entry name" value="SERINE PROTEASE"/>
    <property type="match status" value="1"/>
</dbReference>
<dbReference type="InterPro" id="IPR009003">
    <property type="entry name" value="Peptidase_S1_PA"/>
</dbReference>
<name>A0A0W7WLN0_9RHOB</name>
<proteinExistence type="predicted"/>
<dbReference type="SUPFAM" id="SSF50494">
    <property type="entry name" value="Trypsin-like serine proteases"/>
    <property type="match status" value="1"/>
</dbReference>
<feature type="chain" id="PRO_5006936443" description="Peptidase S1 domain-containing protein" evidence="2">
    <location>
        <begin position="25"/>
        <end position="218"/>
    </location>
</feature>
<dbReference type="PANTHER" id="PTHR15462">
    <property type="entry name" value="SERINE PROTEASE"/>
    <property type="match status" value="1"/>
</dbReference>
<dbReference type="Pfam" id="PF13365">
    <property type="entry name" value="Trypsin_2"/>
    <property type="match status" value="1"/>
</dbReference>
<reference evidence="4 5" key="1">
    <citation type="submission" date="2015-12" db="EMBL/GenBank/DDBJ databases">
        <authorList>
            <person name="Shamseldin A."/>
            <person name="Moawad H."/>
            <person name="Abd El-Rahim W.M."/>
            <person name="Sadowsky M.J."/>
        </authorList>
    </citation>
    <scope>NUCLEOTIDE SEQUENCE [LARGE SCALE GENOMIC DNA]</scope>
    <source>
        <strain evidence="4 5">SJ5A-1</strain>
    </source>
</reference>
<comment type="caution">
    <text evidence="4">The sequence shown here is derived from an EMBL/GenBank/DDBJ whole genome shotgun (WGS) entry which is preliminary data.</text>
</comment>
<dbReference type="InterPro" id="IPR050966">
    <property type="entry name" value="Glutamyl_endopeptidase"/>
</dbReference>
<dbReference type="Proteomes" id="UP000054396">
    <property type="component" value="Unassembled WGS sequence"/>
</dbReference>
<dbReference type="EMBL" id="LPXO01000003">
    <property type="protein sequence ID" value="KUF11486.1"/>
    <property type="molecule type" value="Genomic_DNA"/>
</dbReference>
<evidence type="ECO:0000313" key="5">
    <source>
        <dbReference type="Proteomes" id="UP000054396"/>
    </source>
</evidence>
<gene>
    <name evidence="4" type="ORF">AVJ23_06900</name>
</gene>
<dbReference type="GO" id="GO:0006508">
    <property type="term" value="P:proteolysis"/>
    <property type="evidence" value="ECO:0007669"/>
    <property type="project" value="InterPro"/>
</dbReference>
<keyword evidence="5" id="KW-1185">Reference proteome</keyword>
<evidence type="ECO:0000313" key="4">
    <source>
        <dbReference type="EMBL" id="KUF11486.1"/>
    </source>
</evidence>
<protein>
    <recommendedName>
        <fullName evidence="3">Peptidase S1 domain-containing protein</fullName>
    </recommendedName>
</protein>
<organism evidence="4 5">
    <name type="scientific">Pseudoponticoccus marisrubri</name>
    <dbReference type="NCBI Taxonomy" id="1685382"/>
    <lineage>
        <taxon>Bacteria</taxon>
        <taxon>Pseudomonadati</taxon>
        <taxon>Pseudomonadota</taxon>
        <taxon>Alphaproteobacteria</taxon>
        <taxon>Rhodobacterales</taxon>
        <taxon>Roseobacteraceae</taxon>
        <taxon>Pseudoponticoccus</taxon>
    </lineage>
</organism>
<dbReference type="AlphaFoldDB" id="A0A0W7WLN0"/>
<dbReference type="STRING" id="1685382.AVJ23_06900"/>
<feature type="signal peptide" evidence="2">
    <location>
        <begin position="1"/>
        <end position="24"/>
    </location>
</feature>
<dbReference type="Gene3D" id="2.40.10.10">
    <property type="entry name" value="Trypsin-like serine proteases"/>
    <property type="match status" value="2"/>
</dbReference>